<evidence type="ECO:0000256" key="7">
    <source>
        <dbReference type="ARBA" id="ARBA00023014"/>
    </source>
</evidence>
<accession>A0ABT3N7P9</accession>
<dbReference type="Pfam" id="PF01314">
    <property type="entry name" value="AFOR_C"/>
    <property type="match status" value="1"/>
</dbReference>
<dbReference type="PANTHER" id="PTHR30038">
    <property type="entry name" value="ALDEHYDE FERREDOXIN OXIDOREDUCTASE"/>
    <property type="match status" value="1"/>
</dbReference>
<comment type="caution">
    <text evidence="10">The sequence shown here is derived from an EMBL/GenBank/DDBJ whole genome shotgun (WGS) entry which is preliminary data.</text>
</comment>
<evidence type="ECO:0000313" key="11">
    <source>
        <dbReference type="Proteomes" id="UP001209681"/>
    </source>
</evidence>
<dbReference type="Gene3D" id="1.10.599.10">
    <property type="entry name" value="Aldehyde Ferredoxin Oxidoreductase Protein, subunit A, domain 3"/>
    <property type="match status" value="1"/>
</dbReference>
<dbReference type="InterPro" id="IPR001203">
    <property type="entry name" value="OxRdtase_Ald_Fedxn_C"/>
</dbReference>
<keyword evidence="3" id="KW-0004">4Fe-4S</keyword>
<sequence>MKCITGTSNRVLEVDLGTRSFSVYIVSREERRQWLGAKGLGLKLVYDRMPMNADPLGPDNMVALMPGVLMGTGAPCSGRFHAVTRSPMTGIMTSSSCGGPFGMQLKTAGWDGLLIRGQSSDPVIVRVDSEGVVFEDARPFWGMNISESQKAMVHGKESALVIGPAGEKGVVFANVASGHRFLGRGGIGAVLGAKKVKGIVAEGGNFTIAPASPKAFSRVKKRGNAYIQRNETSAVGLRNYGTNMNLNPGNEANILPVHNFQAGRHDRSFELSGEMTKDIHDTRYHTCKPCTILCGHSGNYSGTRMPVPEFETTVLLGTNLGLFDREQNVEFNRICFEQGMDTISAGGILAWVMEASEKGLVSTALRFGSPEGIREALMSMAAKEGFGAEMAMGTRYLARRYGGRSFAMEVKGLEMAAYDPRGCVGQGLAYAVANRGACHLSAYLVALEVYFGLLNRHSTRSKAEFVCFLENLTCVINSLQSCQFTMFAYTLEPPLSKYTPDFILSLLMRYVPKLAIGLMDFSLYTRLWTSVMGERMSSAEILKAGERIHVLERYMNTCMGISRQDDRLPERLLTEGRRGDDKKRTVPLEKMLHAYYRLRGYDRNGIPEGKLLKRLGIKAAG</sequence>
<keyword evidence="5" id="KW-0560">Oxidoreductase</keyword>
<dbReference type="Gene3D" id="3.60.9.10">
    <property type="entry name" value="Aldehyde ferredoxin oxidoreductase, N-terminal domain"/>
    <property type="match status" value="1"/>
</dbReference>
<comment type="similarity">
    <text evidence="2">Belongs to the AOR/FOR family.</text>
</comment>
<dbReference type="Proteomes" id="UP001209681">
    <property type="component" value="Unassembled WGS sequence"/>
</dbReference>
<dbReference type="Pfam" id="PF02730">
    <property type="entry name" value="AFOR_N"/>
    <property type="match status" value="1"/>
</dbReference>
<dbReference type="InterPro" id="IPR036503">
    <property type="entry name" value="Ald_Fedxn_OxRdtase_N_sf"/>
</dbReference>
<keyword evidence="6" id="KW-0408">Iron</keyword>
<proteinExistence type="inferred from homology"/>
<evidence type="ECO:0000256" key="4">
    <source>
        <dbReference type="ARBA" id="ARBA00022723"/>
    </source>
</evidence>
<evidence type="ECO:0000256" key="8">
    <source>
        <dbReference type="ARBA" id="ARBA00049934"/>
    </source>
</evidence>
<organism evidence="10 11">
    <name type="scientific">Desulfobotulus pelophilus</name>
    <dbReference type="NCBI Taxonomy" id="2823377"/>
    <lineage>
        <taxon>Bacteria</taxon>
        <taxon>Pseudomonadati</taxon>
        <taxon>Thermodesulfobacteriota</taxon>
        <taxon>Desulfobacteria</taxon>
        <taxon>Desulfobacterales</taxon>
        <taxon>Desulfobacteraceae</taxon>
        <taxon>Desulfobotulus</taxon>
    </lineage>
</organism>
<protein>
    <submittedName>
        <fullName evidence="10">Aldehyde ferredoxin oxidoreductase family protein</fullName>
    </submittedName>
</protein>
<comment type="cofactor">
    <cofactor evidence="1">
        <name>[4Fe-4S] cluster</name>
        <dbReference type="ChEBI" id="CHEBI:49883"/>
    </cofactor>
</comment>
<feature type="domain" description="Aldehyde ferredoxin oxidoreductase N-terminal" evidence="9">
    <location>
        <begin position="9"/>
        <end position="205"/>
    </location>
</feature>
<dbReference type="PANTHER" id="PTHR30038:SF0">
    <property type="entry name" value="TUNGSTEN-CONTAINING ALDEHYDE FERREDOXIN OXIDOREDUCTASE"/>
    <property type="match status" value="1"/>
</dbReference>
<evidence type="ECO:0000256" key="3">
    <source>
        <dbReference type="ARBA" id="ARBA00022485"/>
    </source>
</evidence>
<dbReference type="InterPro" id="IPR051919">
    <property type="entry name" value="W-dependent_AOR"/>
</dbReference>
<dbReference type="InterPro" id="IPR013984">
    <property type="entry name" value="Ald_Fedxn_OxRdtase_dom2"/>
</dbReference>
<evidence type="ECO:0000313" key="10">
    <source>
        <dbReference type="EMBL" id="MCW7753062.1"/>
    </source>
</evidence>
<dbReference type="RefSeq" id="WP_265423918.1">
    <property type="nucleotide sequence ID" value="NZ_JAPFPW010000002.1"/>
</dbReference>
<keyword evidence="4" id="KW-0479">Metal-binding</keyword>
<name>A0ABT3N7P9_9BACT</name>
<gene>
    <name evidence="10" type="ORF">OOT00_03570</name>
</gene>
<keyword evidence="11" id="KW-1185">Reference proteome</keyword>
<dbReference type="SUPFAM" id="SSF48310">
    <property type="entry name" value="Aldehyde ferredoxin oxidoreductase, C-terminal domains"/>
    <property type="match status" value="1"/>
</dbReference>
<dbReference type="Gene3D" id="1.10.569.10">
    <property type="entry name" value="Aldehyde Ferredoxin Oxidoreductase Protein, subunit A, domain 2"/>
    <property type="match status" value="1"/>
</dbReference>
<dbReference type="EMBL" id="JAPFPW010000002">
    <property type="protein sequence ID" value="MCW7753062.1"/>
    <property type="molecule type" value="Genomic_DNA"/>
</dbReference>
<evidence type="ECO:0000256" key="2">
    <source>
        <dbReference type="ARBA" id="ARBA00011032"/>
    </source>
</evidence>
<evidence type="ECO:0000256" key="6">
    <source>
        <dbReference type="ARBA" id="ARBA00023004"/>
    </source>
</evidence>
<dbReference type="InterPro" id="IPR013985">
    <property type="entry name" value="Ald_Fedxn_OxRdtase_dom3"/>
</dbReference>
<evidence type="ECO:0000256" key="5">
    <source>
        <dbReference type="ARBA" id="ARBA00023002"/>
    </source>
</evidence>
<dbReference type="SMART" id="SM00790">
    <property type="entry name" value="AFOR_N"/>
    <property type="match status" value="1"/>
</dbReference>
<reference evidence="10 11" key="1">
    <citation type="submission" date="2022-11" db="EMBL/GenBank/DDBJ databases">
        <title>Desulfobotulus tamanensis H1 sp. nov. - anaerobic, alkaliphilic, sulphate reducing bacterium isolated from terrestrial mud volcano.</title>
        <authorList>
            <person name="Frolova A."/>
            <person name="Merkel A.Y."/>
            <person name="Slobodkin A.I."/>
        </authorList>
    </citation>
    <scope>NUCLEOTIDE SEQUENCE [LARGE SCALE GENOMIC DNA]</scope>
    <source>
        <strain evidence="10 11">H1</strain>
    </source>
</reference>
<evidence type="ECO:0000256" key="1">
    <source>
        <dbReference type="ARBA" id="ARBA00001966"/>
    </source>
</evidence>
<dbReference type="InterPro" id="IPR036021">
    <property type="entry name" value="Tungsten_al_ferr_oxy-like_C"/>
</dbReference>
<dbReference type="InterPro" id="IPR013983">
    <property type="entry name" value="Ald_Fedxn_OxRdtase_N"/>
</dbReference>
<comment type="cofactor">
    <cofactor evidence="8">
        <name>tungstopterin</name>
        <dbReference type="ChEBI" id="CHEBI:30402"/>
    </cofactor>
</comment>
<evidence type="ECO:0000259" key="9">
    <source>
        <dbReference type="SMART" id="SM00790"/>
    </source>
</evidence>
<dbReference type="SUPFAM" id="SSF56228">
    <property type="entry name" value="Aldehyde ferredoxin oxidoreductase, N-terminal domain"/>
    <property type="match status" value="1"/>
</dbReference>
<keyword evidence="7" id="KW-0411">Iron-sulfur</keyword>